<evidence type="ECO:0000313" key="5">
    <source>
        <dbReference type="EMBL" id="OHX66689.1"/>
    </source>
</evidence>
<dbReference type="Pfam" id="PF18206">
    <property type="entry name" value="Porphyrn_cat_1"/>
    <property type="match status" value="1"/>
</dbReference>
<evidence type="ECO:0000259" key="3">
    <source>
        <dbReference type="Pfam" id="PF18206"/>
    </source>
</evidence>
<sequence length="731" mass="83965">MNNKPLLFITLFLYCFMSFGQDTLDINLNVKHIVGNSSEFDRKKFMVFHESIVGNEWDSNEQQASFLNDYDVYLGRNNGSIVWEFNQIRQDPNKAGWPDVSHMQEKGQQTIKNYATKTNAHLLENREINMMEGGQMWPMYPNGQLTSPSSCCSDASPWSYEGTEAVAEFFTNYLTYYFGQGGTSGKQKPKMIEVLNEPFVKAYQYNTSNIEIAQMHNVVAKRIKQDHPDVMVGGYTAAHPAFEDHDFGHWERNWKLFIDEAGEEMDFFSFHLYDYVGDVDTMAEKQRKGSNIEAIMDMINHYSMIKLGEVKPWSISEYGWFCPSCDGPYYAERDWYNVRSFSSMMLQLMERQDQIINAIPFVLTKATWAHDKAEDEYNSYGPRLMREIGEVEGEDPHSGYVYTDILKFFELWTNVKGTRIDTKSTDFDLLSDAYINGNKFFLILSNLDQKERKVKLNFSNISDYPISEIMIKHAYETNLLTQLDTTYHQEHIDEVTLGSEATMILEYTLASDILLSETKTEKLYYADKYLQPIVANQEVSFSINNINTTEFGEAILRIGLGREFDKSLRPTLKVNGTNVELPNDWRGNEQENRDRFFGVLEVPIDYKLLQEDNTISLSFNDQGGHVTTMILKTYELSVPLERSTFNTGNVDNPLGLEDQLKELKVYPVPSDSVIQLSGIKGVLKSQIISLSGQILMTSNQNVIDISKLNTGVYILKIETPQGIVSRKIVRK</sequence>
<dbReference type="NCBIfam" id="TIGR04183">
    <property type="entry name" value="Por_Secre_tail"/>
    <property type="match status" value="1"/>
</dbReference>
<gene>
    <name evidence="5" type="ORF">NH26_10120</name>
</gene>
<evidence type="ECO:0000259" key="2">
    <source>
        <dbReference type="Pfam" id="PF18040"/>
    </source>
</evidence>
<evidence type="ECO:0008006" key="7">
    <source>
        <dbReference type="Google" id="ProtNLM"/>
    </source>
</evidence>
<feature type="domain" description="Secretion system C-terminal sorting" evidence="4">
    <location>
        <begin position="665"/>
        <end position="729"/>
    </location>
</feature>
<dbReference type="SUPFAM" id="SSF51445">
    <property type="entry name" value="(Trans)glycosidases"/>
    <property type="match status" value="1"/>
</dbReference>
<keyword evidence="6" id="KW-1185">Reference proteome</keyword>
<organism evidence="5 6">
    <name type="scientific">Flammeovirga pacifica</name>
    <dbReference type="NCBI Taxonomy" id="915059"/>
    <lineage>
        <taxon>Bacteria</taxon>
        <taxon>Pseudomonadati</taxon>
        <taxon>Bacteroidota</taxon>
        <taxon>Cytophagia</taxon>
        <taxon>Cytophagales</taxon>
        <taxon>Flammeovirgaceae</taxon>
        <taxon>Flammeovirga</taxon>
    </lineage>
</organism>
<dbReference type="Pfam" id="PF18040">
    <property type="entry name" value="BPA_C"/>
    <property type="match status" value="1"/>
</dbReference>
<comment type="caution">
    <text evidence="5">The sequence shown here is derived from an EMBL/GenBank/DDBJ whole genome shotgun (WGS) entry which is preliminary data.</text>
</comment>
<dbReference type="EMBL" id="JRYR02000001">
    <property type="protein sequence ID" value="OHX66689.1"/>
    <property type="molecule type" value="Genomic_DNA"/>
</dbReference>
<name>A0A1S1Z098_FLAPC</name>
<evidence type="ECO:0000256" key="1">
    <source>
        <dbReference type="SAM" id="SignalP"/>
    </source>
</evidence>
<evidence type="ECO:0000313" key="6">
    <source>
        <dbReference type="Proteomes" id="UP000179797"/>
    </source>
</evidence>
<feature type="signal peptide" evidence="1">
    <location>
        <begin position="1"/>
        <end position="20"/>
    </location>
</feature>
<feature type="domain" description="Beta-porphyranase A C-terminal" evidence="2">
    <location>
        <begin position="541"/>
        <end position="633"/>
    </location>
</feature>
<dbReference type="CDD" id="cd21510">
    <property type="entry name" value="agarase_cat"/>
    <property type="match status" value="1"/>
</dbReference>
<dbReference type="InterPro" id="IPR041224">
    <property type="entry name" value="BPA_C"/>
</dbReference>
<feature type="domain" description="Porphyranase beta-sandwich" evidence="3">
    <location>
        <begin position="428"/>
        <end position="531"/>
    </location>
</feature>
<keyword evidence="1" id="KW-0732">Signal</keyword>
<feature type="chain" id="PRO_5012865245" description="Agarase" evidence="1">
    <location>
        <begin position="21"/>
        <end position="731"/>
    </location>
</feature>
<dbReference type="InterPro" id="IPR026444">
    <property type="entry name" value="Secre_tail"/>
</dbReference>
<dbReference type="RefSeq" id="WP_084812131.1">
    <property type="nucleotide sequence ID" value="NZ_JRYR02000001.1"/>
</dbReference>
<dbReference type="STRING" id="915059.NH26_10120"/>
<evidence type="ECO:0000259" key="4">
    <source>
        <dbReference type="Pfam" id="PF18962"/>
    </source>
</evidence>
<dbReference type="Gene3D" id="2.60.120.1200">
    <property type="match status" value="1"/>
</dbReference>
<protein>
    <recommendedName>
        <fullName evidence="7">Agarase</fullName>
    </recommendedName>
</protein>
<dbReference type="InterPro" id="IPR017853">
    <property type="entry name" value="GH"/>
</dbReference>
<dbReference type="Pfam" id="PF18962">
    <property type="entry name" value="Por_Secre_tail"/>
    <property type="match status" value="1"/>
</dbReference>
<dbReference type="Gene3D" id="3.20.20.80">
    <property type="entry name" value="Glycosidases"/>
    <property type="match status" value="1"/>
</dbReference>
<dbReference type="AlphaFoldDB" id="A0A1S1Z098"/>
<dbReference type="Proteomes" id="UP000179797">
    <property type="component" value="Unassembled WGS sequence"/>
</dbReference>
<proteinExistence type="predicted"/>
<reference evidence="5 6" key="1">
    <citation type="journal article" date="2012" name="Int. J. Syst. Evol. Microbiol.">
        <title>Flammeovirga pacifica sp. nov., isolated from deep-sea sediment.</title>
        <authorList>
            <person name="Xu H."/>
            <person name="Fu Y."/>
            <person name="Yang N."/>
            <person name="Ding Z."/>
            <person name="Lai Q."/>
            <person name="Zeng R."/>
        </authorList>
    </citation>
    <scope>NUCLEOTIDE SEQUENCE [LARGE SCALE GENOMIC DNA]</scope>
    <source>
        <strain evidence="6">DSM 24597 / LMG 26175 / WPAGA1</strain>
    </source>
</reference>
<accession>A0A1S1Z098</accession>
<dbReference type="InterPro" id="IPR040527">
    <property type="entry name" value="Beta-sand_Porphyrn"/>
</dbReference>
<dbReference type="OrthoDB" id="1522095at2"/>